<evidence type="ECO:0000256" key="4">
    <source>
        <dbReference type="ARBA" id="ARBA00023180"/>
    </source>
</evidence>
<evidence type="ECO:0000256" key="1">
    <source>
        <dbReference type="ARBA" id="ARBA00008779"/>
    </source>
</evidence>
<dbReference type="EMBL" id="CP036525">
    <property type="protein sequence ID" value="QDT02228.1"/>
    <property type="molecule type" value="Genomic_DNA"/>
</dbReference>
<dbReference type="KEGG" id="rlc:K227x_06010"/>
<feature type="signal peptide" evidence="5">
    <location>
        <begin position="1"/>
        <end position="28"/>
    </location>
</feature>
<proteinExistence type="inferred from homology"/>
<reference evidence="7 8" key="1">
    <citation type="submission" date="2019-02" db="EMBL/GenBank/DDBJ databases">
        <title>Deep-cultivation of Planctomycetes and their phenomic and genomic characterization uncovers novel biology.</title>
        <authorList>
            <person name="Wiegand S."/>
            <person name="Jogler M."/>
            <person name="Boedeker C."/>
            <person name="Pinto D."/>
            <person name="Vollmers J."/>
            <person name="Rivas-Marin E."/>
            <person name="Kohn T."/>
            <person name="Peeters S.H."/>
            <person name="Heuer A."/>
            <person name="Rast P."/>
            <person name="Oberbeckmann S."/>
            <person name="Bunk B."/>
            <person name="Jeske O."/>
            <person name="Meyerdierks A."/>
            <person name="Storesund J.E."/>
            <person name="Kallscheuer N."/>
            <person name="Luecker S."/>
            <person name="Lage O.M."/>
            <person name="Pohl T."/>
            <person name="Merkel B.J."/>
            <person name="Hornburger P."/>
            <person name="Mueller R.-W."/>
            <person name="Bruemmer F."/>
            <person name="Labrenz M."/>
            <person name="Spormann A.M."/>
            <person name="Op den Camp H."/>
            <person name="Overmann J."/>
            <person name="Amann R."/>
            <person name="Jetten M.S.M."/>
            <person name="Mascher T."/>
            <person name="Medema M.H."/>
            <person name="Devos D.P."/>
            <person name="Kaster A.-K."/>
            <person name="Ovreas L."/>
            <person name="Rohde M."/>
            <person name="Galperin M.Y."/>
            <person name="Jogler C."/>
        </authorList>
    </citation>
    <scope>NUCLEOTIDE SEQUENCE [LARGE SCALE GENOMIC DNA]</scope>
    <source>
        <strain evidence="7 8">K22_7</strain>
    </source>
</reference>
<evidence type="ECO:0000256" key="2">
    <source>
        <dbReference type="ARBA" id="ARBA00022729"/>
    </source>
</evidence>
<comment type="similarity">
    <text evidence="1">Belongs to the sulfatase family.</text>
</comment>
<keyword evidence="8" id="KW-1185">Reference proteome</keyword>
<evidence type="ECO:0000313" key="8">
    <source>
        <dbReference type="Proteomes" id="UP000318538"/>
    </source>
</evidence>
<evidence type="ECO:0000256" key="3">
    <source>
        <dbReference type="ARBA" id="ARBA00022801"/>
    </source>
</evidence>
<keyword evidence="2 5" id="KW-0732">Signal</keyword>
<dbReference type="InterPro" id="IPR017850">
    <property type="entry name" value="Alkaline_phosphatase_core_sf"/>
</dbReference>
<dbReference type="EC" id="3.1.6.1" evidence="7"/>
<evidence type="ECO:0000313" key="7">
    <source>
        <dbReference type="EMBL" id="QDT02228.1"/>
    </source>
</evidence>
<gene>
    <name evidence="7" type="ORF">K227x_06010</name>
</gene>
<dbReference type="OrthoDB" id="237120at2"/>
<dbReference type="Pfam" id="PF00884">
    <property type="entry name" value="Sulfatase"/>
    <property type="match status" value="1"/>
</dbReference>
<dbReference type="InterPro" id="IPR000917">
    <property type="entry name" value="Sulfatase_N"/>
</dbReference>
<organism evidence="7 8">
    <name type="scientific">Rubripirellula lacrimiformis</name>
    <dbReference type="NCBI Taxonomy" id="1930273"/>
    <lineage>
        <taxon>Bacteria</taxon>
        <taxon>Pseudomonadati</taxon>
        <taxon>Planctomycetota</taxon>
        <taxon>Planctomycetia</taxon>
        <taxon>Pirellulales</taxon>
        <taxon>Pirellulaceae</taxon>
        <taxon>Rubripirellula</taxon>
    </lineage>
</organism>
<dbReference type="SUPFAM" id="SSF53649">
    <property type="entry name" value="Alkaline phosphatase-like"/>
    <property type="match status" value="1"/>
</dbReference>
<dbReference type="PANTHER" id="PTHR43108:SF6">
    <property type="entry name" value="N-SULPHOGLUCOSAMINE SULPHOHYDROLASE"/>
    <property type="match status" value="1"/>
</dbReference>
<accession>A0A517N5C5</accession>
<dbReference type="InterPro" id="IPR024607">
    <property type="entry name" value="Sulfatase_CS"/>
</dbReference>
<dbReference type="CDD" id="cd16031">
    <property type="entry name" value="G6S_like"/>
    <property type="match status" value="1"/>
</dbReference>
<dbReference type="PANTHER" id="PTHR43108">
    <property type="entry name" value="N-ACETYLGLUCOSAMINE-6-SULFATASE FAMILY MEMBER"/>
    <property type="match status" value="1"/>
</dbReference>
<dbReference type="Gene3D" id="3.40.720.10">
    <property type="entry name" value="Alkaline Phosphatase, subunit A"/>
    <property type="match status" value="1"/>
</dbReference>
<sequence precursor="true">MNCRIFLLPLVVWVPAVWMLAASSPAEAQQSSGSDRPNILFIMSDDHTAQAVGAYATLLKEIDPTPNIDTLAAEGICFDNAFCTNAICTPSRACIITGQYDHINGVFDLNGKIKGPDQMLPIAMRKAGYQTAMIGKWHLKEEPNYDYYKVLPGQGKYFDTEFRIQGDKDWPKNTVAYPGSHSTDVITDAALDWLKNQRDPSKPFFMSHHYKAPHDYFESNPRYDDYLADVDIPEPKSLWELPETWGSIATRGYRDELTRHIGTSIGRRNLRRSYAEDLPKQFPNEFKWDFNDPNLSDDQIKRMAYQAYLKKYLRCVKGVDENLKRLFDYLKAEDLFDNTLIVYTGDQGFWLGEKDFQDKRWAYDPSERMPFIVRYPKAIPAGIRSDAIIENVDFPAMLLDFAGAEVPASVQGQSFRRICETGKEPEDWKQATYYRYWMHMAHHDNPGEMAIRTKTHKLIYFYGCNYEGGDQTPPAWELYDLVKDPEELNNVYDDPRYVEVRDQLKSQFAELRQAVGDDGSHYPACEEVVQEFWDYDDADRKKAIEISADFRQRREAQLKKKKK</sequence>
<keyword evidence="4" id="KW-0325">Glycoprotein</keyword>
<dbReference type="AlphaFoldDB" id="A0A517N5C5"/>
<dbReference type="Proteomes" id="UP000318538">
    <property type="component" value="Chromosome"/>
</dbReference>
<feature type="chain" id="PRO_5022201147" evidence="5">
    <location>
        <begin position="29"/>
        <end position="563"/>
    </location>
</feature>
<evidence type="ECO:0000259" key="6">
    <source>
        <dbReference type="Pfam" id="PF00884"/>
    </source>
</evidence>
<dbReference type="GO" id="GO:0004065">
    <property type="term" value="F:arylsulfatase activity"/>
    <property type="evidence" value="ECO:0007669"/>
    <property type="project" value="UniProtKB-EC"/>
</dbReference>
<protein>
    <submittedName>
        <fullName evidence="7">Arylsulfatase</fullName>
        <ecNumber evidence="7">3.1.6.1</ecNumber>
    </submittedName>
</protein>
<name>A0A517N5C5_9BACT</name>
<feature type="domain" description="Sulfatase N-terminal" evidence="6">
    <location>
        <begin position="37"/>
        <end position="403"/>
    </location>
</feature>
<evidence type="ECO:0000256" key="5">
    <source>
        <dbReference type="SAM" id="SignalP"/>
    </source>
</evidence>
<dbReference type="PROSITE" id="PS00149">
    <property type="entry name" value="SULFATASE_2"/>
    <property type="match status" value="1"/>
</dbReference>
<dbReference type="RefSeq" id="WP_145167982.1">
    <property type="nucleotide sequence ID" value="NZ_CP036525.1"/>
</dbReference>
<keyword evidence="3 7" id="KW-0378">Hydrolase</keyword>
<dbReference type="PROSITE" id="PS00523">
    <property type="entry name" value="SULFATASE_1"/>
    <property type="match status" value="1"/>
</dbReference>